<dbReference type="Pfam" id="PF03466">
    <property type="entry name" value="LysR_substrate"/>
    <property type="match status" value="1"/>
</dbReference>
<dbReference type="Pfam" id="PF00126">
    <property type="entry name" value="HTH_1"/>
    <property type="match status" value="1"/>
</dbReference>
<evidence type="ECO:0000256" key="4">
    <source>
        <dbReference type="ARBA" id="ARBA00023163"/>
    </source>
</evidence>
<protein>
    <submittedName>
        <fullName evidence="6">LysR family transcriptional regulator</fullName>
    </submittedName>
</protein>
<name>A0ABS7ZKG6_9GAMM</name>
<organism evidence="6 7">
    <name type="scientific">Thalassolituus marinus</name>
    <dbReference type="NCBI Taxonomy" id="671053"/>
    <lineage>
        <taxon>Bacteria</taxon>
        <taxon>Pseudomonadati</taxon>
        <taxon>Pseudomonadota</taxon>
        <taxon>Gammaproteobacteria</taxon>
        <taxon>Oceanospirillales</taxon>
        <taxon>Oceanospirillaceae</taxon>
        <taxon>Thalassolituus</taxon>
    </lineage>
</organism>
<dbReference type="SUPFAM" id="SSF53850">
    <property type="entry name" value="Periplasmic binding protein-like II"/>
    <property type="match status" value="1"/>
</dbReference>
<dbReference type="Proteomes" id="UP000714380">
    <property type="component" value="Unassembled WGS sequence"/>
</dbReference>
<evidence type="ECO:0000256" key="1">
    <source>
        <dbReference type="ARBA" id="ARBA00009437"/>
    </source>
</evidence>
<evidence type="ECO:0000256" key="3">
    <source>
        <dbReference type="ARBA" id="ARBA00023125"/>
    </source>
</evidence>
<dbReference type="EMBL" id="JAEDAH010000005">
    <property type="protein sequence ID" value="MCA6062217.1"/>
    <property type="molecule type" value="Genomic_DNA"/>
</dbReference>
<dbReference type="PROSITE" id="PS50931">
    <property type="entry name" value="HTH_LYSR"/>
    <property type="match status" value="1"/>
</dbReference>
<evidence type="ECO:0000259" key="5">
    <source>
        <dbReference type="PROSITE" id="PS50931"/>
    </source>
</evidence>
<dbReference type="InterPro" id="IPR036388">
    <property type="entry name" value="WH-like_DNA-bd_sf"/>
</dbReference>
<comment type="similarity">
    <text evidence="1">Belongs to the LysR transcriptional regulatory family.</text>
</comment>
<dbReference type="InterPro" id="IPR036390">
    <property type="entry name" value="WH_DNA-bd_sf"/>
</dbReference>
<reference evidence="6 7" key="1">
    <citation type="submission" date="2020-12" db="EMBL/GenBank/DDBJ databases">
        <title>Novel Thalassolituus-related marine hydrocarbonoclastic bacteria mediated algae-derived hydrocarbons mineralization in twilight zone of the northern South China Sea.</title>
        <authorList>
            <person name="Dong C."/>
        </authorList>
    </citation>
    <scope>NUCLEOTIDE SEQUENCE [LARGE SCALE GENOMIC DNA]</scope>
    <source>
        <strain evidence="6 7">IMCC1826</strain>
    </source>
</reference>
<dbReference type="InterPro" id="IPR000847">
    <property type="entry name" value="LysR_HTH_N"/>
</dbReference>
<keyword evidence="2" id="KW-0805">Transcription regulation</keyword>
<keyword evidence="7" id="KW-1185">Reference proteome</keyword>
<comment type="caution">
    <text evidence="6">The sequence shown here is derived from an EMBL/GenBank/DDBJ whole genome shotgun (WGS) entry which is preliminary data.</text>
</comment>
<evidence type="ECO:0000256" key="2">
    <source>
        <dbReference type="ARBA" id="ARBA00023015"/>
    </source>
</evidence>
<gene>
    <name evidence="6" type="ORF">I9W95_01215</name>
</gene>
<dbReference type="PANTHER" id="PTHR30126">
    <property type="entry name" value="HTH-TYPE TRANSCRIPTIONAL REGULATOR"/>
    <property type="match status" value="1"/>
</dbReference>
<dbReference type="RefSeq" id="WP_225670942.1">
    <property type="nucleotide sequence ID" value="NZ_JAEDAH010000005.1"/>
</dbReference>
<dbReference type="SUPFAM" id="SSF46785">
    <property type="entry name" value="Winged helix' DNA-binding domain"/>
    <property type="match status" value="1"/>
</dbReference>
<dbReference type="Gene3D" id="3.40.190.290">
    <property type="match status" value="1"/>
</dbReference>
<proteinExistence type="inferred from homology"/>
<sequence>MKTTLEQWRMFKAVVEHGGYAQAAEAIHKSQSTISYGVHKLQEQLGVQLLEVEGRKAVLTEHGRLLLLRADQLLDQAEHLDKVANSLSRGVEPLVRVAIDTIYPTNVLFDIFEAFSQEFPDTRIDLEEFVLSGGNEMLAEDSIDILVTPQIPNGWHGEHIYRSRFKPVTTPDHPLQLLGRQVTYDDLAQHRQVVLRDSSKKRSSSGGWLGAHQRWTVTHTSTRYNIVRRGLGFAWLPENLIEQDLARGILKELPLEPDGTRYVDLYLIEAQRETAGPATRALARLLANGCG</sequence>
<accession>A0ABS7ZKG6</accession>
<keyword evidence="3" id="KW-0238">DNA-binding</keyword>
<dbReference type="Gene3D" id="1.10.10.10">
    <property type="entry name" value="Winged helix-like DNA-binding domain superfamily/Winged helix DNA-binding domain"/>
    <property type="match status" value="1"/>
</dbReference>
<evidence type="ECO:0000313" key="7">
    <source>
        <dbReference type="Proteomes" id="UP000714380"/>
    </source>
</evidence>
<feature type="domain" description="HTH lysR-type" evidence="5">
    <location>
        <begin position="3"/>
        <end position="60"/>
    </location>
</feature>
<dbReference type="InterPro" id="IPR005119">
    <property type="entry name" value="LysR_subst-bd"/>
</dbReference>
<evidence type="ECO:0000313" key="6">
    <source>
        <dbReference type="EMBL" id="MCA6062217.1"/>
    </source>
</evidence>
<dbReference type="PANTHER" id="PTHR30126:SF88">
    <property type="entry name" value="TRANSCRIPTIONAL REGULATOR-RELATED"/>
    <property type="match status" value="1"/>
</dbReference>
<keyword evidence="4" id="KW-0804">Transcription</keyword>